<evidence type="ECO:0000313" key="4">
    <source>
        <dbReference type="EMBL" id="WDF81927.1"/>
    </source>
</evidence>
<sequence length="333" mass="36234">MKTVVVTGASGFVARWVINEMLAHGYAVRGSLRSMAKADEVRQSVLVGAAKDKNENLSFFAADLTSLDGWDKGMTGADGVIHVASPLGHGTETADEMTAIAKGGVLNVFTAAHQAGIKRIVMTSSGAATTPEASVGAMTVTEDFWTDLNNPELDAYRISKVQAERAAWEFAKENDMQLSTVLPGAIYGPILSKRAMSSDAMLSRMLQGWTVVPKIPLDVSDVRDLATLHRLAFESDAAIGHRYLGAAQHTTLVDVARLYRSHYPNRHIHVVALPNWVTRVASRFVPALVTLVPMLKRKYRLSSAAAKLDLDWHQRPVSETMLDAAQSILDNER</sequence>
<dbReference type="PANTHER" id="PTHR10366:SF564">
    <property type="entry name" value="STEROL-4-ALPHA-CARBOXYLATE 3-DEHYDROGENASE, DECARBOXYLATING"/>
    <property type="match status" value="1"/>
</dbReference>
<gene>
    <name evidence="4" type="ORF">PQ472_08320</name>
</gene>
<dbReference type="PANTHER" id="PTHR10366">
    <property type="entry name" value="NAD DEPENDENT EPIMERASE/DEHYDRATASE"/>
    <property type="match status" value="1"/>
</dbReference>
<dbReference type="Gene3D" id="3.40.50.720">
    <property type="entry name" value="NAD(P)-binding Rossmann-like Domain"/>
    <property type="match status" value="1"/>
</dbReference>
<reference evidence="4 5" key="1">
    <citation type="submission" date="2023-02" db="EMBL/GenBank/DDBJ databases">
        <title>Genome sequence of Lacticaseibacillus sp. KACC 23028.</title>
        <authorList>
            <person name="Kim S."/>
            <person name="Heo J."/>
            <person name="Kwon S.-W."/>
        </authorList>
    </citation>
    <scope>NUCLEOTIDE SEQUENCE [LARGE SCALE GENOMIC DNA]</scope>
    <source>
        <strain evidence="4 5">KACC 23028</strain>
    </source>
</reference>
<dbReference type="InterPro" id="IPR036291">
    <property type="entry name" value="NAD(P)-bd_dom_sf"/>
</dbReference>
<dbReference type="InterPro" id="IPR050425">
    <property type="entry name" value="NAD(P)_dehydrat-like"/>
</dbReference>
<name>A0ABY7WP04_9LACO</name>
<evidence type="ECO:0000259" key="3">
    <source>
        <dbReference type="Pfam" id="PF01370"/>
    </source>
</evidence>
<dbReference type="Pfam" id="PF01370">
    <property type="entry name" value="Epimerase"/>
    <property type="match status" value="1"/>
</dbReference>
<organism evidence="4 5">
    <name type="scientific">Lacticaseibacillus pabuli</name>
    <dbReference type="NCBI Taxonomy" id="3025672"/>
    <lineage>
        <taxon>Bacteria</taxon>
        <taxon>Bacillati</taxon>
        <taxon>Bacillota</taxon>
        <taxon>Bacilli</taxon>
        <taxon>Lactobacillales</taxon>
        <taxon>Lactobacillaceae</taxon>
        <taxon>Lacticaseibacillus</taxon>
    </lineage>
</organism>
<dbReference type="RefSeq" id="WP_274259026.1">
    <property type="nucleotide sequence ID" value="NZ_CP117884.1"/>
</dbReference>
<evidence type="ECO:0000256" key="1">
    <source>
        <dbReference type="ARBA" id="ARBA00023002"/>
    </source>
</evidence>
<feature type="domain" description="NAD-dependent epimerase/dehydratase" evidence="3">
    <location>
        <begin position="4"/>
        <end position="235"/>
    </location>
</feature>
<proteinExistence type="inferred from homology"/>
<comment type="similarity">
    <text evidence="2">Belongs to the NAD(P)-dependent epimerase/dehydratase family. Dihydroflavonol-4-reductase subfamily.</text>
</comment>
<evidence type="ECO:0000256" key="2">
    <source>
        <dbReference type="ARBA" id="ARBA00023445"/>
    </source>
</evidence>
<dbReference type="Proteomes" id="UP001220377">
    <property type="component" value="Chromosome"/>
</dbReference>
<dbReference type="EMBL" id="CP117884">
    <property type="protein sequence ID" value="WDF81927.1"/>
    <property type="molecule type" value="Genomic_DNA"/>
</dbReference>
<protein>
    <submittedName>
        <fullName evidence="4">NAD-dependent epimerase/dehydratase family protein</fullName>
    </submittedName>
</protein>
<keyword evidence="1" id="KW-0560">Oxidoreductase</keyword>
<evidence type="ECO:0000313" key="5">
    <source>
        <dbReference type="Proteomes" id="UP001220377"/>
    </source>
</evidence>
<keyword evidence="5" id="KW-1185">Reference proteome</keyword>
<dbReference type="SUPFAM" id="SSF51735">
    <property type="entry name" value="NAD(P)-binding Rossmann-fold domains"/>
    <property type="match status" value="1"/>
</dbReference>
<accession>A0ABY7WP04</accession>
<dbReference type="InterPro" id="IPR001509">
    <property type="entry name" value="Epimerase_deHydtase"/>
</dbReference>